<name>A0A4P9YUN5_9FUNG</name>
<gene>
    <name evidence="7" type="ORF">SYNPS1DRAFT_10085</name>
</gene>
<dbReference type="EMBL" id="KZ991299">
    <property type="protein sequence ID" value="RKP23112.1"/>
    <property type="molecule type" value="Genomic_DNA"/>
</dbReference>
<dbReference type="SUPFAM" id="SSF56112">
    <property type="entry name" value="Protein kinase-like (PK-like)"/>
    <property type="match status" value="1"/>
</dbReference>
<evidence type="ECO:0000256" key="5">
    <source>
        <dbReference type="ARBA" id="ARBA00022840"/>
    </source>
</evidence>
<dbReference type="SMART" id="SM00220">
    <property type="entry name" value="S_TKc"/>
    <property type="match status" value="1"/>
</dbReference>
<dbReference type="PROSITE" id="PS00108">
    <property type="entry name" value="PROTEIN_KINASE_ST"/>
    <property type="match status" value="1"/>
</dbReference>
<feature type="non-terminal residue" evidence="7">
    <location>
        <position position="226"/>
    </location>
</feature>
<dbReference type="GO" id="GO:0004674">
    <property type="term" value="F:protein serine/threonine kinase activity"/>
    <property type="evidence" value="ECO:0007669"/>
    <property type="project" value="UniProtKB-EC"/>
</dbReference>
<dbReference type="Pfam" id="PF00069">
    <property type="entry name" value="Pkinase"/>
    <property type="match status" value="1"/>
</dbReference>
<evidence type="ECO:0000256" key="2">
    <source>
        <dbReference type="ARBA" id="ARBA00022679"/>
    </source>
</evidence>
<dbReference type="PANTHER" id="PTHR24348">
    <property type="entry name" value="SERINE/THREONINE-PROTEIN KINASE UNC-51-RELATED"/>
    <property type="match status" value="1"/>
</dbReference>
<dbReference type="Proteomes" id="UP000278143">
    <property type="component" value="Unassembled WGS sequence"/>
</dbReference>
<dbReference type="OrthoDB" id="541276at2759"/>
<evidence type="ECO:0000313" key="7">
    <source>
        <dbReference type="EMBL" id="RKP23112.1"/>
    </source>
</evidence>
<evidence type="ECO:0000259" key="6">
    <source>
        <dbReference type="PROSITE" id="PS50011"/>
    </source>
</evidence>
<protein>
    <recommendedName>
        <fullName evidence="1">non-specific serine/threonine protein kinase</fullName>
        <ecNumber evidence="1">2.7.11.1</ecNumber>
    </recommendedName>
</protein>
<reference evidence="8" key="1">
    <citation type="journal article" date="2018" name="Nat. Microbiol.">
        <title>Leveraging single-cell genomics to expand the fungal tree of life.</title>
        <authorList>
            <person name="Ahrendt S.R."/>
            <person name="Quandt C.A."/>
            <person name="Ciobanu D."/>
            <person name="Clum A."/>
            <person name="Salamov A."/>
            <person name="Andreopoulos B."/>
            <person name="Cheng J.F."/>
            <person name="Woyke T."/>
            <person name="Pelin A."/>
            <person name="Henrissat B."/>
            <person name="Reynolds N.K."/>
            <person name="Benny G.L."/>
            <person name="Smith M.E."/>
            <person name="James T.Y."/>
            <person name="Grigoriev I.V."/>
        </authorList>
    </citation>
    <scope>NUCLEOTIDE SEQUENCE [LARGE SCALE GENOMIC DNA]</scope>
    <source>
        <strain evidence="8">Benny S71-1</strain>
    </source>
</reference>
<dbReference type="GO" id="GO:0005829">
    <property type="term" value="C:cytosol"/>
    <property type="evidence" value="ECO:0007669"/>
    <property type="project" value="TreeGrafter"/>
</dbReference>
<feature type="non-terminal residue" evidence="7">
    <location>
        <position position="1"/>
    </location>
</feature>
<evidence type="ECO:0000256" key="1">
    <source>
        <dbReference type="ARBA" id="ARBA00012513"/>
    </source>
</evidence>
<dbReference type="GO" id="GO:0000407">
    <property type="term" value="C:phagophore assembly site"/>
    <property type="evidence" value="ECO:0007669"/>
    <property type="project" value="TreeGrafter"/>
</dbReference>
<keyword evidence="5" id="KW-0067">ATP-binding</keyword>
<organism evidence="7 8">
    <name type="scientific">Syncephalis pseudoplumigaleata</name>
    <dbReference type="NCBI Taxonomy" id="1712513"/>
    <lineage>
        <taxon>Eukaryota</taxon>
        <taxon>Fungi</taxon>
        <taxon>Fungi incertae sedis</taxon>
        <taxon>Zoopagomycota</taxon>
        <taxon>Zoopagomycotina</taxon>
        <taxon>Zoopagomycetes</taxon>
        <taxon>Zoopagales</taxon>
        <taxon>Piptocephalidaceae</taxon>
        <taxon>Syncephalis</taxon>
    </lineage>
</organism>
<evidence type="ECO:0000256" key="4">
    <source>
        <dbReference type="ARBA" id="ARBA00022777"/>
    </source>
</evidence>
<dbReference type="Gene3D" id="1.10.510.10">
    <property type="entry name" value="Transferase(Phosphotransferase) domain 1"/>
    <property type="match status" value="1"/>
</dbReference>
<keyword evidence="3" id="KW-0547">Nucleotide-binding</keyword>
<proteinExistence type="predicted"/>
<accession>A0A4P9YUN5</accession>
<dbReference type="InterPro" id="IPR011009">
    <property type="entry name" value="Kinase-like_dom_sf"/>
</dbReference>
<dbReference type="GO" id="GO:0000045">
    <property type="term" value="P:autophagosome assembly"/>
    <property type="evidence" value="ECO:0007669"/>
    <property type="project" value="TreeGrafter"/>
</dbReference>
<dbReference type="InterPro" id="IPR008271">
    <property type="entry name" value="Ser/Thr_kinase_AS"/>
</dbReference>
<dbReference type="AlphaFoldDB" id="A0A4P9YUN5"/>
<keyword evidence="8" id="KW-1185">Reference proteome</keyword>
<keyword evidence="4 7" id="KW-0418">Kinase</keyword>
<evidence type="ECO:0000256" key="3">
    <source>
        <dbReference type="ARBA" id="ARBA00022741"/>
    </source>
</evidence>
<dbReference type="PROSITE" id="PS50011">
    <property type="entry name" value="PROTEIN_KINASE_DOM"/>
    <property type="match status" value="1"/>
</dbReference>
<feature type="domain" description="Protein kinase" evidence="6">
    <location>
        <begin position="1"/>
        <end position="219"/>
    </location>
</feature>
<dbReference type="GO" id="GO:0005524">
    <property type="term" value="F:ATP binding"/>
    <property type="evidence" value="ECO:0007669"/>
    <property type="project" value="UniProtKB-KW"/>
</dbReference>
<dbReference type="EC" id="2.7.11.1" evidence="1"/>
<evidence type="ECO:0000313" key="8">
    <source>
        <dbReference type="Proteomes" id="UP000278143"/>
    </source>
</evidence>
<dbReference type="PIRSF" id="PIRSF000654">
    <property type="entry name" value="Integrin-linked_kinase"/>
    <property type="match status" value="1"/>
</dbReference>
<sequence length="226" mass="26226">ELECHEHVHSHPNVLPILDCIWRQDDMFIVLEYCPDGDLFNALMRQNDSVALTQWERERWVMTIFRDVLDSISWCHDNHIWHRDIKPENVLIAPDGRALLADFGLATPYAQTLDHNIGSAFYMAPELLAVPGQAFGKEVIDSAKVDVWALGVLLINMLYGRNPWASAHYTDTAFQIYLDRPEALREAFNLSEDGWFIIRRMLAIDPYERPTIKQVAAWIESIKYWT</sequence>
<dbReference type="GO" id="GO:0010506">
    <property type="term" value="P:regulation of autophagy"/>
    <property type="evidence" value="ECO:0007669"/>
    <property type="project" value="InterPro"/>
</dbReference>
<dbReference type="PANTHER" id="PTHR24348:SF22">
    <property type="entry name" value="NON-SPECIFIC SERINE_THREONINE PROTEIN KINASE"/>
    <property type="match status" value="1"/>
</dbReference>
<keyword evidence="2" id="KW-0808">Transferase</keyword>
<dbReference type="InterPro" id="IPR045269">
    <property type="entry name" value="Atg1-like"/>
</dbReference>
<dbReference type="GO" id="GO:0016020">
    <property type="term" value="C:membrane"/>
    <property type="evidence" value="ECO:0007669"/>
    <property type="project" value="TreeGrafter"/>
</dbReference>
<dbReference type="GO" id="GO:0005776">
    <property type="term" value="C:autophagosome"/>
    <property type="evidence" value="ECO:0007669"/>
    <property type="project" value="TreeGrafter"/>
</dbReference>
<dbReference type="InterPro" id="IPR000719">
    <property type="entry name" value="Prot_kinase_dom"/>
</dbReference>